<dbReference type="EMBL" id="CM004391">
    <property type="protein sequence ID" value="OAY50658.1"/>
    <property type="molecule type" value="Genomic_DNA"/>
</dbReference>
<organism evidence="1">
    <name type="scientific">Manihot esculenta</name>
    <name type="common">Cassava</name>
    <name type="synonym">Jatropha manihot</name>
    <dbReference type="NCBI Taxonomy" id="3983"/>
    <lineage>
        <taxon>Eukaryota</taxon>
        <taxon>Viridiplantae</taxon>
        <taxon>Streptophyta</taxon>
        <taxon>Embryophyta</taxon>
        <taxon>Tracheophyta</taxon>
        <taxon>Spermatophyta</taxon>
        <taxon>Magnoliopsida</taxon>
        <taxon>eudicotyledons</taxon>
        <taxon>Gunneridae</taxon>
        <taxon>Pentapetalae</taxon>
        <taxon>rosids</taxon>
        <taxon>fabids</taxon>
        <taxon>Malpighiales</taxon>
        <taxon>Euphorbiaceae</taxon>
        <taxon>Crotonoideae</taxon>
        <taxon>Manihoteae</taxon>
        <taxon>Manihot</taxon>
    </lineage>
</organism>
<evidence type="ECO:0000313" key="1">
    <source>
        <dbReference type="EMBL" id="OAY50658.1"/>
    </source>
</evidence>
<dbReference type="AlphaFoldDB" id="A0A2C9VYS6"/>
<proteinExistence type="predicted"/>
<name>A0A2C9VYS6_MANES</name>
<sequence>MTMRNFCGPLVVHFRYAKDVTGWRYLACHLCSCEVSIIPCKCCWGRSD</sequence>
<protein>
    <submittedName>
        <fullName evidence="1">Uncharacterized protein</fullName>
    </submittedName>
</protein>
<reference evidence="1" key="1">
    <citation type="submission" date="2016-02" db="EMBL/GenBank/DDBJ databases">
        <title>WGS assembly of Manihot esculenta.</title>
        <authorList>
            <person name="Bredeson J.V."/>
            <person name="Prochnik S.E."/>
            <person name="Lyons J.B."/>
            <person name="Schmutz J."/>
            <person name="Grimwood J."/>
            <person name="Vrebalov J."/>
            <person name="Bart R.S."/>
            <person name="Amuge T."/>
            <person name="Ferguson M.E."/>
            <person name="Green R."/>
            <person name="Putnam N."/>
            <person name="Stites J."/>
            <person name="Rounsley S."/>
            <person name="Rokhsar D.S."/>
        </authorList>
    </citation>
    <scope>NUCLEOTIDE SEQUENCE [LARGE SCALE GENOMIC DNA]</scope>
    <source>
        <tissue evidence="1">Leaf</tissue>
    </source>
</reference>
<accession>A0A2C9VYS6</accession>
<gene>
    <name evidence="1" type="ORF">MANES_05G154100</name>
</gene>